<dbReference type="PANTHER" id="PTHR38464">
    <property type="entry name" value="L-ARABINOSE ISOMERASE"/>
    <property type="match status" value="1"/>
</dbReference>
<sequence length="500" mass="54801">MTKPYADREIWFLTGSQGLYGEETLRQVATQSQEIARVLGDTLPAKLVWKPVLTDSDAIRRAALEANADDSVIGVIAWMHTFSPAKMWIAGLDALRTPLLHLHTQANVELPWDTIDFDFMNLNQAAHGDREFGYIATRLGAARKTVAGHVSNPAVVASIDVWVRACAGWAATHELKLARFGDNMRYVAVTEGDKTEAELRFGVSVNTWGVNDLVAAVDAVAPEDVDALVAEYEELYDVVPELRADGDRHESLRYGARQEIALRTLLESLGAKAFTTNFEDLGDLRQLPGLAVQRLMADGYGFGAEGDWKTAILVRAAKVMGAGLPGGASLMEDYTYDLTPGSERILGAHMLEICPTLTTSKPTLEIHPLGIGGKEDPVRLVFNADPGVGVVVSLADMRDRFRLTANVVDVVPPTADLPHLPVARAVWEPRPDFRTSAESWLTAGGAHHTVLTTAVGVEAFEDFAEIARTELLVIDEDTTRRGFRDQVRWNQVYFRLAQGF</sequence>
<dbReference type="GO" id="GO:0030145">
    <property type="term" value="F:manganese ion binding"/>
    <property type="evidence" value="ECO:0007669"/>
    <property type="project" value="UniProtKB-UniRule"/>
</dbReference>
<name>A0A7Y5ZYX0_9CELL</name>
<comment type="function">
    <text evidence="6">Catalyzes the conversion of L-arabinose to L-ribulose.</text>
</comment>
<comment type="catalytic activity">
    <reaction evidence="6">
        <text>beta-L-arabinopyranose = L-ribulose</text>
        <dbReference type="Rhea" id="RHEA:14821"/>
        <dbReference type="ChEBI" id="CHEBI:16880"/>
        <dbReference type="ChEBI" id="CHEBI:40886"/>
        <dbReference type="EC" id="5.3.1.4"/>
    </reaction>
</comment>
<reference evidence="10 11" key="1">
    <citation type="submission" date="2020-05" db="EMBL/GenBank/DDBJ databases">
        <title>Genome Sequencing of Type Strains.</title>
        <authorList>
            <person name="Lemaire J.F."/>
            <person name="Inderbitzin P."/>
            <person name="Gregorio O.A."/>
            <person name="Collins S.B."/>
            <person name="Wespe N."/>
            <person name="Knight-Connoni V."/>
        </authorList>
    </citation>
    <scope>NUCLEOTIDE SEQUENCE [LARGE SCALE GENOMIC DNA]</scope>
    <source>
        <strain evidence="10 11">ATCC 25174</strain>
    </source>
</reference>
<dbReference type="Gene3D" id="3.40.50.10940">
    <property type="match status" value="1"/>
</dbReference>
<evidence type="ECO:0000256" key="5">
    <source>
        <dbReference type="ARBA" id="ARBA00023277"/>
    </source>
</evidence>
<evidence type="ECO:0000313" key="11">
    <source>
        <dbReference type="Proteomes" id="UP000565724"/>
    </source>
</evidence>
<evidence type="ECO:0000256" key="4">
    <source>
        <dbReference type="ARBA" id="ARBA00023235"/>
    </source>
</evidence>
<dbReference type="CDD" id="cd03557">
    <property type="entry name" value="L-arabinose_isomerase"/>
    <property type="match status" value="1"/>
</dbReference>
<dbReference type="GO" id="GO:0005829">
    <property type="term" value="C:cytosol"/>
    <property type="evidence" value="ECO:0007669"/>
    <property type="project" value="TreeGrafter"/>
</dbReference>
<comment type="similarity">
    <text evidence="6">Belongs to the arabinose isomerase family.</text>
</comment>
<accession>A0A7Y5ZYX0</accession>
<protein>
    <recommendedName>
        <fullName evidence="6">L-arabinose isomerase</fullName>
        <ecNumber evidence="6">5.3.1.4</ecNumber>
    </recommendedName>
</protein>
<evidence type="ECO:0000259" key="9">
    <source>
        <dbReference type="Pfam" id="PF24856"/>
    </source>
</evidence>
<dbReference type="InterPro" id="IPR003762">
    <property type="entry name" value="Lara_isomerase"/>
</dbReference>
<dbReference type="RefSeq" id="WP_175345949.1">
    <property type="nucleotide sequence ID" value="NZ_JABMCI010000041.1"/>
</dbReference>
<dbReference type="UniPathway" id="UPA00145">
    <property type="reaction ID" value="UER00565"/>
</dbReference>
<feature type="domain" description="L-arabinose isomerase C-terminal" evidence="8">
    <location>
        <begin position="327"/>
        <end position="470"/>
    </location>
</feature>
<dbReference type="NCBIfam" id="NF002795">
    <property type="entry name" value="PRK02929.1"/>
    <property type="match status" value="1"/>
</dbReference>
<comment type="caution">
    <text evidence="10">The sequence shown here is derived from an EMBL/GenBank/DDBJ whole genome shotgun (WGS) entry which is preliminary data.</text>
</comment>
<evidence type="ECO:0000256" key="1">
    <source>
        <dbReference type="ARBA" id="ARBA00022723"/>
    </source>
</evidence>
<feature type="binding site" evidence="6">
    <location>
        <position position="305"/>
    </location>
    <ligand>
        <name>Mn(2+)</name>
        <dbReference type="ChEBI" id="CHEBI:29035"/>
    </ligand>
</feature>
<dbReference type="InterPro" id="IPR055389">
    <property type="entry name" value="AraA_N"/>
</dbReference>
<evidence type="ECO:0000313" key="10">
    <source>
        <dbReference type="EMBL" id="NUU16053.1"/>
    </source>
</evidence>
<comment type="pathway">
    <text evidence="6">Carbohydrate degradation; L-arabinose degradation via L-ribulose; D-xylulose 5-phosphate from L-arabinose (bacterial route): step 1/3.</text>
</comment>
<dbReference type="InterPro" id="IPR038583">
    <property type="entry name" value="AraA_N_sf"/>
</dbReference>
<keyword evidence="3 6" id="KW-0464">Manganese</keyword>
<evidence type="ECO:0000256" key="6">
    <source>
        <dbReference type="HAMAP-Rule" id="MF_00519"/>
    </source>
</evidence>
<dbReference type="Proteomes" id="UP000565724">
    <property type="component" value="Unassembled WGS sequence"/>
</dbReference>
<organism evidence="10 11">
    <name type="scientific">Cellulomonas humilata</name>
    <dbReference type="NCBI Taxonomy" id="144055"/>
    <lineage>
        <taxon>Bacteria</taxon>
        <taxon>Bacillati</taxon>
        <taxon>Actinomycetota</taxon>
        <taxon>Actinomycetes</taxon>
        <taxon>Micrococcales</taxon>
        <taxon>Cellulomonadaceae</taxon>
        <taxon>Cellulomonas</taxon>
    </lineage>
</organism>
<dbReference type="SUPFAM" id="SSF53743">
    <property type="entry name" value="FucI/AraA N-terminal and middle domains"/>
    <property type="match status" value="1"/>
</dbReference>
<dbReference type="HAMAP" id="MF_00519">
    <property type="entry name" value="Arabinose_Isome"/>
    <property type="match status" value="1"/>
</dbReference>
<feature type="domain" description="L-arabinose isomerase central" evidence="9">
    <location>
        <begin position="176"/>
        <end position="323"/>
    </location>
</feature>
<gene>
    <name evidence="6 10" type="primary">araA</name>
    <name evidence="10" type="ORF">HP550_02150</name>
</gene>
<evidence type="ECO:0000256" key="2">
    <source>
        <dbReference type="ARBA" id="ARBA00022935"/>
    </source>
</evidence>
<proteinExistence type="inferred from homology"/>
<feature type="binding site" evidence="6">
    <location>
        <position position="332"/>
    </location>
    <ligand>
        <name>Mn(2+)</name>
        <dbReference type="ChEBI" id="CHEBI:29035"/>
    </ligand>
</feature>
<feature type="binding site" evidence="6">
    <location>
        <position position="448"/>
    </location>
    <ligand>
        <name>Mn(2+)</name>
        <dbReference type="ChEBI" id="CHEBI:29035"/>
    </ligand>
</feature>
<dbReference type="InterPro" id="IPR009015">
    <property type="entry name" value="Fucose_isomerase_N/cen_sf"/>
</dbReference>
<dbReference type="EMBL" id="JABMCI010000041">
    <property type="protein sequence ID" value="NUU16053.1"/>
    <property type="molecule type" value="Genomic_DNA"/>
</dbReference>
<dbReference type="Pfam" id="PF11762">
    <property type="entry name" value="Arabinose_Iso_C"/>
    <property type="match status" value="1"/>
</dbReference>
<evidence type="ECO:0000259" key="8">
    <source>
        <dbReference type="Pfam" id="PF11762"/>
    </source>
</evidence>
<comment type="cofactor">
    <cofactor evidence="6">
        <name>Mn(2+)</name>
        <dbReference type="ChEBI" id="CHEBI:29035"/>
    </cofactor>
    <text evidence="6">Binds 1 Mn(2+) ion per subunit.</text>
</comment>
<dbReference type="AlphaFoldDB" id="A0A7Y5ZYX0"/>
<feature type="domain" description="L-arabinose isomerase N-terminal" evidence="7">
    <location>
        <begin position="9"/>
        <end position="171"/>
    </location>
</feature>
<evidence type="ECO:0000256" key="3">
    <source>
        <dbReference type="ARBA" id="ARBA00023211"/>
    </source>
</evidence>
<evidence type="ECO:0000259" key="7">
    <source>
        <dbReference type="Pfam" id="PF02610"/>
    </source>
</evidence>
<dbReference type="InterPro" id="IPR004216">
    <property type="entry name" value="Fuc/Ara_isomerase_C"/>
</dbReference>
<dbReference type="EC" id="5.3.1.4" evidence="6"/>
<dbReference type="Pfam" id="PF24856">
    <property type="entry name" value="AraA_central"/>
    <property type="match status" value="1"/>
</dbReference>
<keyword evidence="5 6" id="KW-0119">Carbohydrate metabolism</keyword>
<dbReference type="InterPro" id="IPR024664">
    <property type="entry name" value="Ara_Isoase_C"/>
</dbReference>
<dbReference type="PANTHER" id="PTHR38464:SF1">
    <property type="entry name" value="L-ARABINOSE ISOMERASE"/>
    <property type="match status" value="1"/>
</dbReference>
<keyword evidence="1 6" id="KW-0479">Metal-binding</keyword>
<dbReference type="GO" id="GO:0019569">
    <property type="term" value="P:L-arabinose catabolic process to D-xylulose 5-phosphate"/>
    <property type="evidence" value="ECO:0007669"/>
    <property type="project" value="UniProtKB-UniRule"/>
</dbReference>
<feature type="binding site" evidence="6">
    <location>
        <position position="349"/>
    </location>
    <ligand>
        <name>Mn(2+)</name>
        <dbReference type="ChEBI" id="CHEBI:29035"/>
    </ligand>
</feature>
<dbReference type="SUPFAM" id="SSF50443">
    <property type="entry name" value="FucI/AraA C-terminal domain-like"/>
    <property type="match status" value="1"/>
</dbReference>
<dbReference type="Pfam" id="PF02610">
    <property type="entry name" value="AraA_N"/>
    <property type="match status" value="1"/>
</dbReference>
<dbReference type="GO" id="GO:0008733">
    <property type="term" value="F:L-arabinose isomerase activity"/>
    <property type="evidence" value="ECO:0007669"/>
    <property type="project" value="UniProtKB-UniRule"/>
</dbReference>
<dbReference type="InterPro" id="IPR055390">
    <property type="entry name" value="AraA_central"/>
</dbReference>
<dbReference type="PIRSF" id="PIRSF001478">
    <property type="entry name" value="L-ara_isomerase"/>
    <property type="match status" value="1"/>
</dbReference>
<keyword evidence="11" id="KW-1185">Reference proteome</keyword>
<keyword evidence="4 6" id="KW-0413">Isomerase</keyword>
<keyword evidence="2 6" id="KW-0054">Arabinose catabolism</keyword>